<reference evidence="2 3" key="1">
    <citation type="journal article" date="2010" name="Science">
        <title>Genomic comparison of the ants Camponotus floridanus and Harpegnathos saltator.</title>
        <authorList>
            <person name="Bonasio R."/>
            <person name="Zhang G."/>
            <person name="Ye C."/>
            <person name="Mutti N.S."/>
            <person name="Fang X."/>
            <person name="Qin N."/>
            <person name="Donahue G."/>
            <person name="Yang P."/>
            <person name="Li Q."/>
            <person name="Li C."/>
            <person name="Zhang P."/>
            <person name="Huang Z."/>
            <person name="Berger S.L."/>
            <person name="Reinberg D."/>
            <person name="Wang J."/>
            <person name="Liebig J."/>
        </authorList>
    </citation>
    <scope>NUCLEOTIDE SEQUENCE [LARGE SCALE GENOMIC DNA]</scope>
    <source>
        <strain evidence="3">C129</strain>
    </source>
</reference>
<name>E2AWH2_CAMFO</name>
<feature type="compositionally biased region" description="Basic residues" evidence="1">
    <location>
        <begin position="182"/>
        <end position="198"/>
    </location>
</feature>
<dbReference type="AlphaFoldDB" id="E2AWH2"/>
<feature type="region of interest" description="Disordered" evidence="1">
    <location>
        <begin position="1"/>
        <end position="22"/>
    </location>
</feature>
<feature type="region of interest" description="Disordered" evidence="1">
    <location>
        <begin position="171"/>
        <end position="203"/>
    </location>
</feature>
<evidence type="ECO:0000256" key="1">
    <source>
        <dbReference type="SAM" id="MobiDB-lite"/>
    </source>
</evidence>
<dbReference type="EMBL" id="GL443287">
    <property type="protein sequence ID" value="EFN62217.1"/>
    <property type="molecule type" value="Genomic_DNA"/>
</dbReference>
<dbReference type="InParanoid" id="E2AWH2"/>
<evidence type="ECO:0000313" key="3">
    <source>
        <dbReference type="Proteomes" id="UP000000311"/>
    </source>
</evidence>
<keyword evidence="3" id="KW-1185">Reference proteome</keyword>
<protein>
    <submittedName>
        <fullName evidence="2">Uncharacterized protein</fullName>
    </submittedName>
</protein>
<evidence type="ECO:0000313" key="2">
    <source>
        <dbReference type="EMBL" id="EFN62217.1"/>
    </source>
</evidence>
<proteinExistence type="predicted"/>
<accession>E2AWH2</accession>
<organism evidence="3">
    <name type="scientific">Camponotus floridanus</name>
    <name type="common">Florida carpenter ant</name>
    <dbReference type="NCBI Taxonomy" id="104421"/>
    <lineage>
        <taxon>Eukaryota</taxon>
        <taxon>Metazoa</taxon>
        <taxon>Ecdysozoa</taxon>
        <taxon>Arthropoda</taxon>
        <taxon>Hexapoda</taxon>
        <taxon>Insecta</taxon>
        <taxon>Pterygota</taxon>
        <taxon>Neoptera</taxon>
        <taxon>Endopterygota</taxon>
        <taxon>Hymenoptera</taxon>
        <taxon>Apocrita</taxon>
        <taxon>Aculeata</taxon>
        <taxon>Formicoidea</taxon>
        <taxon>Formicidae</taxon>
        <taxon>Formicinae</taxon>
        <taxon>Camponotus</taxon>
    </lineage>
</organism>
<gene>
    <name evidence="2" type="ORF">EAG_10619</name>
</gene>
<feature type="compositionally biased region" description="Basic and acidic residues" evidence="1">
    <location>
        <begin position="171"/>
        <end position="181"/>
    </location>
</feature>
<dbReference type="Proteomes" id="UP000000311">
    <property type="component" value="Unassembled WGS sequence"/>
</dbReference>
<sequence length="410" mass="45768">MNVAWGTQRRERGSTGVETSSRMGVVTRNTAERMRRHGNGIIDLGRGWTMGPSKTSINISLGPPEPPSEALKSIAAIFRLTIADIAKLSRSIRDHSTYPPFPMHCCSDTAFMRRKAMQRGCVGGSATCNLRKVQAPGRRLTRLSKESLTNDRHFRQIITNVSDAPELALDVKPEAKTGEKTKRIRARRRDKRKTKGKRSKEESVRVVVTTTRDGLELTLKPRHWPFHPYPIRFACVPRMCVCNPLSKGREPQSSPMRFKKRSLAFRLAAFASVRSYAFQNVTSSRGGTNSGCLYYCYHSYDAKGRRACFVGENCGGCNKGGSTGDASSLARKRENLNVLSFVKAGIIRYISNVIKGHFPNIPSIFLSTSLAPASDAWGNLCQRQLLHRNYQENRRKFVLIISESLLSSGL</sequence>